<reference evidence="2" key="1">
    <citation type="journal article" date="2015" name="Nature">
        <title>Complex archaea that bridge the gap between prokaryotes and eukaryotes.</title>
        <authorList>
            <person name="Spang A."/>
            <person name="Saw J.H."/>
            <person name="Jorgensen S.L."/>
            <person name="Zaremba-Niedzwiedzka K."/>
            <person name="Martijn J."/>
            <person name="Lind A.E."/>
            <person name="van Eijk R."/>
            <person name="Schleper C."/>
            <person name="Guy L."/>
            <person name="Ettema T.J."/>
        </authorList>
    </citation>
    <scope>NUCLEOTIDE SEQUENCE</scope>
</reference>
<name>A0A0F9EUC3_9ZZZZ</name>
<evidence type="ECO:0000313" key="2">
    <source>
        <dbReference type="EMBL" id="KKL77723.1"/>
    </source>
</evidence>
<evidence type="ECO:0000256" key="1">
    <source>
        <dbReference type="SAM" id="MobiDB-lite"/>
    </source>
</evidence>
<accession>A0A0F9EUC3</accession>
<feature type="region of interest" description="Disordered" evidence="1">
    <location>
        <begin position="452"/>
        <end position="487"/>
    </location>
</feature>
<feature type="non-terminal residue" evidence="2">
    <location>
        <position position="1"/>
    </location>
</feature>
<proteinExistence type="predicted"/>
<protein>
    <submittedName>
        <fullName evidence="2">Uncharacterized protein</fullName>
    </submittedName>
</protein>
<feature type="region of interest" description="Disordered" evidence="1">
    <location>
        <begin position="45"/>
        <end position="70"/>
    </location>
</feature>
<organism evidence="2">
    <name type="scientific">marine sediment metagenome</name>
    <dbReference type="NCBI Taxonomy" id="412755"/>
    <lineage>
        <taxon>unclassified sequences</taxon>
        <taxon>metagenomes</taxon>
        <taxon>ecological metagenomes</taxon>
    </lineage>
</organism>
<dbReference type="EMBL" id="LAZR01023667">
    <property type="protein sequence ID" value="KKL77723.1"/>
    <property type="molecule type" value="Genomic_DNA"/>
</dbReference>
<sequence length="487" mass="49984">EVLMPLPSGVRRPIGGGTQMRTPFAGIGRGAPGAVVGGAVSQKTPGLGGLAPPPGGGLVGGGPPPGGSPATQQFGPGNNLIGTQFNPVASERLQGTQGQVNQAQQNVAGFQPGQFQGIGAGTAPGGLDQARENVGQATVGPFAGVGTGAFGPQGDTAAARAGISQDLGALRGGPSRGDLASQTFDLIRERTQPGFEQELRGVGQKAAALGRIGAGLTTSQLGDVTSNRERNLGQLQQGLSLQAAGLERGDLLNTLGASQGVAGQLFGQDIGQAGFQQGLRGEERGERGFFAGQAGQEANRALGRAGMFAGIQGQEFGQEQGLRGEARGERGAEQDFGLRNLGAQQNIAGQLAGFEGQQFGQEQSQRNELRGERGFQTALDQQGIQNRVQQRQLEEALLSGQFGRNFSSQQLLANVGFNPASPANFGNQAGQFSQSFGNQANASNAAAADLIGATFNRGGGQQQPFQQPPPRLPDFQPRQIPAFNPRP</sequence>
<dbReference type="AlphaFoldDB" id="A0A0F9EUC3"/>
<gene>
    <name evidence="2" type="ORF">LCGC14_2032030</name>
</gene>
<comment type="caution">
    <text evidence="2">The sequence shown here is derived from an EMBL/GenBank/DDBJ whole genome shotgun (WGS) entry which is preliminary data.</text>
</comment>